<comment type="caution">
    <text evidence="1">The sequence shown here is derived from an EMBL/GenBank/DDBJ whole genome shotgun (WGS) entry which is preliminary data.</text>
</comment>
<accession>A0A0R2LZ60</accession>
<dbReference type="PATRIC" id="fig|616990.3.peg.1355"/>
<name>A0A0R2LZ60_9LACO</name>
<dbReference type="OrthoDB" id="2270570at2"/>
<dbReference type="STRING" id="616990.IV54_GL001263"/>
<gene>
    <name evidence="1" type="ORF">IV54_GL001263</name>
</gene>
<proteinExistence type="predicted"/>
<protein>
    <submittedName>
        <fullName evidence="1">Uncharacterized protein</fullName>
    </submittedName>
</protein>
<reference evidence="1 2" key="1">
    <citation type="journal article" date="2015" name="Genome Announc.">
        <title>Expanding the biotechnology potential of lactobacilli through comparative genomics of 213 strains and associated genera.</title>
        <authorList>
            <person name="Sun Z."/>
            <person name="Harris H.M."/>
            <person name="McCann A."/>
            <person name="Guo C."/>
            <person name="Argimon S."/>
            <person name="Zhang W."/>
            <person name="Yang X."/>
            <person name="Jeffery I.B."/>
            <person name="Cooney J.C."/>
            <person name="Kagawa T.F."/>
            <person name="Liu W."/>
            <person name="Song Y."/>
            <person name="Salvetti E."/>
            <person name="Wrobel A."/>
            <person name="Rasinkangas P."/>
            <person name="Parkhill J."/>
            <person name="Rea M.C."/>
            <person name="O'Sullivan O."/>
            <person name="Ritari J."/>
            <person name="Douillard F.P."/>
            <person name="Paul Ross R."/>
            <person name="Yang R."/>
            <person name="Briner A.E."/>
            <person name="Felis G.E."/>
            <person name="de Vos W.M."/>
            <person name="Barrangou R."/>
            <person name="Klaenhammer T.R."/>
            <person name="Caufield P.W."/>
            <person name="Cui Y."/>
            <person name="Zhang H."/>
            <person name="O'Toole P.W."/>
        </authorList>
    </citation>
    <scope>NUCLEOTIDE SEQUENCE [LARGE SCALE GENOMIC DNA]</scope>
    <source>
        <strain evidence="1 2">DSM 22467</strain>
    </source>
</reference>
<organism evidence="1 2">
    <name type="scientific">Levilactobacillus paucivorans</name>
    <dbReference type="NCBI Taxonomy" id="616990"/>
    <lineage>
        <taxon>Bacteria</taxon>
        <taxon>Bacillati</taxon>
        <taxon>Bacillota</taxon>
        <taxon>Bacilli</taxon>
        <taxon>Lactobacillales</taxon>
        <taxon>Lactobacillaceae</taxon>
        <taxon>Levilactobacillus</taxon>
    </lineage>
</organism>
<dbReference type="EMBL" id="JQCA01000032">
    <property type="protein sequence ID" value="KRO04477.1"/>
    <property type="molecule type" value="Genomic_DNA"/>
</dbReference>
<dbReference type="AlphaFoldDB" id="A0A0R2LZ60"/>
<evidence type="ECO:0000313" key="1">
    <source>
        <dbReference type="EMBL" id="KRO04477.1"/>
    </source>
</evidence>
<dbReference type="Proteomes" id="UP000051906">
    <property type="component" value="Unassembled WGS sequence"/>
</dbReference>
<dbReference type="RefSeq" id="WP_057877851.1">
    <property type="nucleotide sequence ID" value="NZ_JQCA01000032.1"/>
</dbReference>
<sequence length="310" mass="35065">MHVFVNIVPQAQLDWAKLSSLIEELANQNFAATTLNLQLPTEQSLTAEQQAQAASWHLSVNDLNLPSTPHNYLLNLRETDHVLPGALQQWDQLATQHPGSPISLSAFETTQDLDEQISTYLAEHDSSATQLTFQNLTSATPTTPTERQMTLWARQSYSIQTDLQSVGRLTQRIRPTGLLLPVTLLDHDLPLVSIAQAFHVLQLSQDVLRLHVPTIQRQVWAEATPVEWLDELQHIDVQSLGVMWQPVFTEYFQRQLNTLLDTAGKKNLSAANHVQLLSRIKELITPPTKVWSRLGLLRMVSPQMAHRLFY</sequence>
<evidence type="ECO:0000313" key="2">
    <source>
        <dbReference type="Proteomes" id="UP000051906"/>
    </source>
</evidence>
<keyword evidence="2" id="KW-1185">Reference proteome</keyword>